<reference evidence="1 2" key="1">
    <citation type="submission" date="2019-05" db="EMBL/GenBank/DDBJ databases">
        <title>Another draft genome of Portunus trituberculatus and its Hox gene families provides insights of decapod evolution.</title>
        <authorList>
            <person name="Jeong J.-H."/>
            <person name="Song I."/>
            <person name="Kim S."/>
            <person name="Choi T."/>
            <person name="Kim D."/>
            <person name="Ryu S."/>
            <person name="Kim W."/>
        </authorList>
    </citation>
    <scope>NUCLEOTIDE SEQUENCE [LARGE SCALE GENOMIC DNA]</scope>
    <source>
        <tissue evidence="1">Muscle</tissue>
    </source>
</reference>
<comment type="caution">
    <text evidence="1">The sequence shown here is derived from an EMBL/GenBank/DDBJ whole genome shotgun (WGS) entry which is preliminary data.</text>
</comment>
<keyword evidence="2" id="KW-1185">Reference proteome</keyword>
<name>A0A5B7F2D2_PORTR</name>
<dbReference type="EMBL" id="VSRR010004384">
    <property type="protein sequence ID" value="MPC39506.1"/>
    <property type="molecule type" value="Genomic_DNA"/>
</dbReference>
<accession>A0A5B7F2D2</accession>
<dbReference type="Proteomes" id="UP000324222">
    <property type="component" value="Unassembled WGS sequence"/>
</dbReference>
<proteinExistence type="predicted"/>
<sequence>MFAKIYSVAGQEVYRKAALVNPSLHATLHPIARELRIIREHPEVAKMEGVVARSRDALNYCFWCLGAMHLLVACNLPAPLLDLEE</sequence>
<evidence type="ECO:0000313" key="1">
    <source>
        <dbReference type="EMBL" id="MPC39506.1"/>
    </source>
</evidence>
<gene>
    <name evidence="1" type="ORF">E2C01_033043</name>
</gene>
<evidence type="ECO:0000313" key="2">
    <source>
        <dbReference type="Proteomes" id="UP000324222"/>
    </source>
</evidence>
<organism evidence="1 2">
    <name type="scientific">Portunus trituberculatus</name>
    <name type="common">Swimming crab</name>
    <name type="synonym">Neptunus trituberculatus</name>
    <dbReference type="NCBI Taxonomy" id="210409"/>
    <lineage>
        <taxon>Eukaryota</taxon>
        <taxon>Metazoa</taxon>
        <taxon>Ecdysozoa</taxon>
        <taxon>Arthropoda</taxon>
        <taxon>Crustacea</taxon>
        <taxon>Multicrustacea</taxon>
        <taxon>Malacostraca</taxon>
        <taxon>Eumalacostraca</taxon>
        <taxon>Eucarida</taxon>
        <taxon>Decapoda</taxon>
        <taxon>Pleocyemata</taxon>
        <taxon>Brachyura</taxon>
        <taxon>Eubrachyura</taxon>
        <taxon>Portunoidea</taxon>
        <taxon>Portunidae</taxon>
        <taxon>Portuninae</taxon>
        <taxon>Portunus</taxon>
    </lineage>
</organism>
<dbReference type="AlphaFoldDB" id="A0A5B7F2D2"/>
<protein>
    <submittedName>
        <fullName evidence="1">Uncharacterized protein</fullName>
    </submittedName>
</protein>